<evidence type="ECO:0000256" key="1">
    <source>
        <dbReference type="SAM" id="Phobius"/>
    </source>
</evidence>
<dbReference type="PANTHER" id="PTHR35902">
    <property type="entry name" value="S-LAYER DOMAIN-LIKE PROTEIN-RELATED"/>
    <property type="match status" value="1"/>
</dbReference>
<feature type="transmembrane region" description="Helical" evidence="1">
    <location>
        <begin position="512"/>
        <end position="531"/>
    </location>
</feature>
<dbReference type="EMBL" id="AOJL01000061">
    <property type="protein sequence ID" value="ELZ43705.1"/>
    <property type="molecule type" value="Genomic_DNA"/>
</dbReference>
<dbReference type="AlphaFoldDB" id="M0E7F6"/>
<dbReference type="Proteomes" id="UP000011509">
    <property type="component" value="Unassembled WGS sequence"/>
</dbReference>
<dbReference type="STRING" id="1227466.C464_16187"/>
<name>M0E7F6_9EURY</name>
<proteinExistence type="predicted"/>
<dbReference type="Gene3D" id="2.60.40.10">
    <property type="entry name" value="Immunoglobulins"/>
    <property type="match status" value="1"/>
</dbReference>
<dbReference type="Pfam" id="PF10633">
    <property type="entry name" value="NPCBM_assoc"/>
    <property type="match status" value="1"/>
</dbReference>
<keyword evidence="1" id="KW-0472">Membrane</keyword>
<dbReference type="PANTHER" id="PTHR35902:SF3">
    <property type="entry name" value="NPCBM-ASSOCIATED, NEW3 DOMAIN OF ALPHA-GALACTOSIDASE"/>
    <property type="match status" value="1"/>
</dbReference>
<dbReference type="InterPro" id="IPR013783">
    <property type="entry name" value="Ig-like_fold"/>
</dbReference>
<keyword evidence="1" id="KW-1133">Transmembrane helix</keyword>
<evidence type="ECO:0000313" key="3">
    <source>
        <dbReference type="EMBL" id="ELZ43705.1"/>
    </source>
</evidence>
<dbReference type="RefSeq" id="WP_006114765.1">
    <property type="nucleotide sequence ID" value="NZ_AOJL01000061.1"/>
</dbReference>
<dbReference type="InterPro" id="IPR018905">
    <property type="entry name" value="A-galactase_NEW3"/>
</dbReference>
<reference evidence="3 4" key="1">
    <citation type="journal article" date="2014" name="PLoS Genet.">
        <title>Phylogenetically driven sequencing of extremely halophilic archaea reveals strategies for static and dynamic osmo-response.</title>
        <authorList>
            <person name="Becker E.A."/>
            <person name="Seitzer P.M."/>
            <person name="Tritt A."/>
            <person name="Larsen D."/>
            <person name="Krusor M."/>
            <person name="Yao A.I."/>
            <person name="Wu D."/>
            <person name="Madern D."/>
            <person name="Eisen J.A."/>
            <person name="Darling A.E."/>
            <person name="Facciotti M.T."/>
        </authorList>
    </citation>
    <scope>NUCLEOTIDE SEQUENCE [LARGE SCALE GENOMIC DNA]</scope>
    <source>
        <strain evidence="3 4">DSM 10284</strain>
    </source>
</reference>
<keyword evidence="4" id="KW-1185">Reference proteome</keyword>
<feature type="domain" description="Alpha-galactosidase NEW3" evidence="2">
    <location>
        <begin position="407"/>
        <end position="481"/>
    </location>
</feature>
<dbReference type="PATRIC" id="fig|1227466.3.peg.3225"/>
<gene>
    <name evidence="3" type="ORF">C464_16187</name>
</gene>
<organism evidence="3 4">
    <name type="scientific">Halorubrum coriense DSM 10284</name>
    <dbReference type="NCBI Taxonomy" id="1227466"/>
    <lineage>
        <taxon>Archaea</taxon>
        <taxon>Methanobacteriati</taxon>
        <taxon>Methanobacteriota</taxon>
        <taxon>Stenosarchaea group</taxon>
        <taxon>Halobacteria</taxon>
        <taxon>Halobacteriales</taxon>
        <taxon>Haloferacaceae</taxon>
        <taxon>Halorubrum</taxon>
    </lineage>
</organism>
<dbReference type="OrthoDB" id="56770at2157"/>
<keyword evidence="1" id="KW-0812">Transmembrane</keyword>
<evidence type="ECO:0000259" key="2">
    <source>
        <dbReference type="Pfam" id="PF10633"/>
    </source>
</evidence>
<accession>M0E7F6</accession>
<comment type="caution">
    <text evidence="3">The sequence shown here is derived from an EMBL/GenBank/DDBJ whole genome shotgun (WGS) entry which is preliminary data.</text>
</comment>
<sequence>MARRPLPALAVVAVVVLSVAAFAGFAVAQEEPPFVRGEPELDVYVPDSTVSPGTATELTLQVANDGDVDAGSDARRDTVTTARSVVVEVRARRSPLVVETGRFAVGSIGEGAVREAPVSVVVPADAEPGRYSLDVRLEYSYTSLSAPRSGVVQDRTRTRTESVSVTVDDAPRFAVRTVETDVQVGDAGTLVANVTNVGGEPARDLSVELAANGPDLALGETERNTARIDRLGPGENATIRFPASVSADAAAESFDLTGVVQYTDPDGVRGAQTDIPVGLRPRAEQSLSVAVDDASLRVGENGTVSGTIRNDGPAEVRAVVLAVGDGAFVPRSPRYAVGDLDAGESAAFRFRGEVPANADSVPQPLVLSTSYRSAADTERTTEATVRVPIAERRDAVAVSALDSEFAAGEEGVLRLEVTNRRDVELRDVELRLVVDQPLESEFRTTVIPSLAPGETGEVAFDLAVDGDAPATRYPASVEVAYTDPDGVRVDGDTERVAASVVESSGDEIPIEVGVLIILLVIVAAGAWWFYVR</sequence>
<evidence type="ECO:0000313" key="4">
    <source>
        <dbReference type="Proteomes" id="UP000011509"/>
    </source>
</evidence>
<protein>
    <recommendedName>
        <fullName evidence="2">Alpha-galactosidase NEW3 domain-containing protein</fullName>
    </recommendedName>
</protein>